<evidence type="ECO:0000313" key="2">
    <source>
        <dbReference type="EMBL" id="MBF5057126.1"/>
    </source>
</evidence>
<proteinExistence type="predicted"/>
<organism evidence="2 3">
    <name type="scientific">Alloalcanivorax profundimaris</name>
    <dbReference type="NCBI Taxonomy" id="2735259"/>
    <lineage>
        <taxon>Bacteria</taxon>
        <taxon>Pseudomonadati</taxon>
        <taxon>Pseudomonadota</taxon>
        <taxon>Gammaproteobacteria</taxon>
        <taxon>Oceanospirillales</taxon>
        <taxon>Alcanivoracaceae</taxon>
        <taxon>Alloalcanivorax</taxon>
    </lineage>
</organism>
<keyword evidence="1" id="KW-0732">Signal</keyword>
<name>A0ABS0AUH1_9GAMM</name>
<dbReference type="Proteomes" id="UP000662703">
    <property type="component" value="Unassembled WGS sequence"/>
</dbReference>
<feature type="signal peptide" evidence="1">
    <location>
        <begin position="1"/>
        <end position="24"/>
    </location>
</feature>
<feature type="chain" id="PRO_5047051935" description="DUF1036 domain-containing protein" evidence="1">
    <location>
        <begin position="25"/>
        <end position="156"/>
    </location>
</feature>
<keyword evidence="3" id="KW-1185">Reference proteome</keyword>
<sequence length="156" mass="16501">MILSSTLQRGLAALLLAAPVAALAVGPGSGSQSRHNFRVGSCQVSSMQVIYKLDSLMGEPTVSGSYKWTGNGNCSLPSSTTLWLKVEDGRGGRGYVRLSPAVPKGNGAYGYNTTGSPDWDEALCGFNGNRRTNCLPPNGAKNLWKSGRVTDFSVTW</sequence>
<reference evidence="2 3" key="1">
    <citation type="submission" date="2012-09" db="EMBL/GenBank/DDBJ databases">
        <title>Genome Sequence of alkane-degrading Bacterium Alcanivorax sp. 521-1.</title>
        <authorList>
            <person name="Lai Q."/>
            <person name="Shao Z."/>
        </authorList>
    </citation>
    <scope>NUCLEOTIDE SEQUENCE [LARGE SCALE GENOMIC DNA]</scope>
    <source>
        <strain evidence="2 3">521-1</strain>
    </source>
</reference>
<gene>
    <name evidence="2" type="ORF">Y5W_02420</name>
</gene>
<evidence type="ECO:0008006" key="4">
    <source>
        <dbReference type="Google" id="ProtNLM"/>
    </source>
</evidence>
<comment type="caution">
    <text evidence="2">The sequence shown here is derived from an EMBL/GenBank/DDBJ whole genome shotgun (WGS) entry which is preliminary data.</text>
</comment>
<dbReference type="EMBL" id="ARXX01000037">
    <property type="protein sequence ID" value="MBF5057126.1"/>
    <property type="molecule type" value="Genomic_DNA"/>
</dbReference>
<dbReference type="RefSeq" id="WP_194865434.1">
    <property type="nucleotide sequence ID" value="NZ_ARXX01000037.1"/>
</dbReference>
<evidence type="ECO:0000313" key="3">
    <source>
        <dbReference type="Proteomes" id="UP000662703"/>
    </source>
</evidence>
<accession>A0ABS0AUH1</accession>
<evidence type="ECO:0000256" key="1">
    <source>
        <dbReference type="SAM" id="SignalP"/>
    </source>
</evidence>
<protein>
    <recommendedName>
        <fullName evidence="4">DUF1036 domain-containing protein</fullName>
    </recommendedName>
</protein>